<feature type="compositionally biased region" description="Low complexity" evidence="7">
    <location>
        <begin position="117"/>
        <end position="127"/>
    </location>
</feature>
<feature type="compositionally biased region" description="Basic and acidic residues" evidence="7">
    <location>
        <begin position="100"/>
        <end position="116"/>
    </location>
</feature>
<keyword evidence="9" id="KW-1185">Reference proteome</keyword>
<keyword evidence="5" id="KW-0687">Ribonucleoprotein</keyword>
<accession>A0AAW1NSV3</accession>
<evidence type="ECO:0000313" key="8">
    <source>
        <dbReference type="EMBL" id="KAK9797799.1"/>
    </source>
</evidence>
<dbReference type="AlphaFoldDB" id="A0AAW1NSV3"/>
<feature type="compositionally biased region" description="Pro residues" evidence="7">
    <location>
        <begin position="438"/>
        <end position="449"/>
    </location>
</feature>
<comment type="similarity">
    <text evidence="1">Belongs to the bacterial ribosomal protein bS18 family.</text>
</comment>
<feature type="region of interest" description="Disordered" evidence="7">
    <location>
        <begin position="42"/>
        <end position="68"/>
    </location>
</feature>
<feature type="compositionally biased region" description="Acidic residues" evidence="7">
    <location>
        <begin position="397"/>
        <end position="418"/>
    </location>
</feature>
<comment type="subunit">
    <text evidence="2">Part of the 30S ribosomal subunit.</text>
</comment>
<evidence type="ECO:0000256" key="2">
    <source>
        <dbReference type="ARBA" id="ARBA00011458"/>
    </source>
</evidence>
<dbReference type="Pfam" id="PF01084">
    <property type="entry name" value="Ribosomal_S18"/>
    <property type="match status" value="1"/>
</dbReference>
<organism evidence="8 9">
    <name type="scientific">Symbiochloris irregularis</name>
    <dbReference type="NCBI Taxonomy" id="706552"/>
    <lineage>
        <taxon>Eukaryota</taxon>
        <taxon>Viridiplantae</taxon>
        <taxon>Chlorophyta</taxon>
        <taxon>core chlorophytes</taxon>
        <taxon>Trebouxiophyceae</taxon>
        <taxon>Trebouxiales</taxon>
        <taxon>Trebouxiaceae</taxon>
        <taxon>Symbiochloris</taxon>
    </lineage>
</organism>
<dbReference type="SUPFAM" id="SSF46911">
    <property type="entry name" value="Ribosomal protein S18"/>
    <property type="match status" value="1"/>
</dbReference>
<comment type="caution">
    <text evidence="8">The sequence shown here is derived from an EMBL/GenBank/DDBJ whole genome shotgun (WGS) entry which is preliminary data.</text>
</comment>
<feature type="region of interest" description="Disordered" evidence="7">
    <location>
        <begin position="80"/>
        <end position="166"/>
    </location>
</feature>
<feature type="region of interest" description="Disordered" evidence="7">
    <location>
        <begin position="397"/>
        <end position="449"/>
    </location>
</feature>
<proteinExistence type="inferred from homology"/>
<evidence type="ECO:0000256" key="5">
    <source>
        <dbReference type="ARBA" id="ARBA00023274"/>
    </source>
</evidence>
<dbReference type="PRINTS" id="PR00974">
    <property type="entry name" value="RIBOSOMALS18"/>
</dbReference>
<evidence type="ECO:0000256" key="7">
    <source>
        <dbReference type="SAM" id="MobiDB-lite"/>
    </source>
</evidence>
<evidence type="ECO:0000256" key="4">
    <source>
        <dbReference type="ARBA" id="ARBA00022980"/>
    </source>
</evidence>
<evidence type="ECO:0000256" key="1">
    <source>
        <dbReference type="ARBA" id="ARBA00005589"/>
    </source>
</evidence>
<dbReference type="PANTHER" id="PTHR13479:SF40">
    <property type="entry name" value="SMALL RIBOSOMAL SUBUNIT PROTEIN BS18M"/>
    <property type="match status" value="1"/>
</dbReference>
<dbReference type="EMBL" id="JALJOQ010000104">
    <property type="protein sequence ID" value="KAK9797799.1"/>
    <property type="molecule type" value="Genomic_DNA"/>
</dbReference>
<keyword evidence="3" id="KW-0694">RNA-binding</keyword>
<reference evidence="8 9" key="1">
    <citation type="journal article" date="2024" name="Nat. Commun.">
        <title>Phylogenomics reveals the evolutionary origins of lichenization in chlorophyte algae.</title>
        <authorList>
            <person name="Puginier C."/>
            <person name="Libourel C."/>
            <person name="Otte J."/>
            <person name="Skaloud P."/>
            <person name="Haon M."/>
            <person name="Grisel S."/>
            <person name="Petersen M."/>
            <person name="Berrin J.G."/>
            <person name="Delaux P.M."/>
            <person name="Dal Grande F."/>
            <person name="Keller J."/>
        </authorList>
    </citation>
    <scope>NUCLEOTIDE SEQUENCE [LARGE SCALE GENOMIC DNA]</scope>
    <source>
        <strain evidence="8 9">SAG 2036</strain>
    </source>
</reference>
<dbReference type="GO" id="GO:0006412">
    <property type="term" value="P:translation"/>
    <property type="evidence" value="ECO:0007669"/>
    <property type="project" value="InterPro"/>
</dbReference>
<evidence type="ECO:0000313" key="9">
    <source>
        <dbReference type="Proteomes" id="UP001465755"/>
    </source>
</evidence>
<protein>
    <recommendedName>
        <fullName evidence="6">Small ribosomal subunit protein bS18c</fullName>
    </recommendedName>
</protein>
<feature type="compositionally biased region" description="Low complexity" evidence="7">
    <location>
        <begin position="84"/>
        <end position="99"/>
    </location>
</feature>
<dbReference type="GO" id="GO:0003735">
    <property type="term" value="F:structural constituent of ribosome"/>
    <property type="evidence" value="ECO:0007669"/>
    <property type="project" value="InterPro"/>
</dbReference>
<feature type="region of interest" description="Disordered" evidence="7">
    <location>
        <begin position="185"/>
        <end position="240"/>
    </location>
</feature>
<evidence type="ECO:0000256" key="6">
    <source>
        <dbReference type="ARBA" id="ARBA00035266"/>
    </source>
</evidence>
<sequence>MSRLLHEAPWHSLAGIHIALGRAGCDSSSAVGSAQLLQVATNQQTRSFAKKRDGGAGTGGQDELPTSGKWREWMNRHLDSQRGAQPAVQQAEAEQPQEASADRAAEAADEAARREASPLAASAADADPVQEAEALVQAANSQYAASGQEPQEAAPSASAEQLAEAATAHKITPAQAYQRFFAAPPADANESSARVPPATEQSSLGFTDSQPDDLAIQADQSVGSEPATGAPAGPQRRMMIPEPQVGPASILGFAELGGDGDEEEDLKPATSFGFTGRIHPSKQFVVGQTYKPEELSDIKTQQASAESAPAQWQHQMGKPLLHVKRMPDSTVMREATFTNLTLLENFVTKMGKLHPRRRTGLRLKNHNYLQRQIKTARYMGLLPPTSRRDDIYDQIELEMDDEEEELESGGDSDYETDYEDRGPGPQRGGPRFRNARPPGRPPPRQVAGS</sequence>
<feature type="compositionally biased region" description="Low complexity" evidence="7">
    <location>
        <begin position="428"/>
        <end position="437"/>
    </location>
</feature>
<dbReference type="Gene3D" id="4.10.640.10">
    <property type="entry name" value="Ribosomal protein S18"/>
    <property type="match status" value="1"/>
</dbReference>
<dbReference type="InterPro" id="IPR036870">
    <property type="entry name" value="Ribosomal_bS18_sf"/>
</dbReference>
<feature type="compositionally biased region" description="Polar residues" evidence="7">
    <location>
        <begin position="199"/>
        <end position="209"/>
    </location>
</feature>
<dbReference type="PANTHER" id="PTHR13479">
    <property type="entry name" value="30S RIBOSOMAL PROTEIN S18"/>
    <property type="match status" value="1"/>
</dbReference>
<dbReference type="InterPro" id="IPR001648">
    <property type="entry name" value="Ribosomal_bS18"/>
</dbReference>
<dbReference type="Proteomes" id="UP001465755">
    <property type="component" value="Unassembled WGS sequence"/>
</dbReference>
<evidence type="ECO:0000256" key="3">
    <source>
        <dbReference type="ARBA" id="ARBA00022884"/>
    </source>
</evidence>
<gene>
    <name evidence="8" type="ORF">WJX73_007821</name>
</gene>
<dbReference type="GO" id="GO:0005763">
    <property type="term" value="C:mitochondrial small ribosomal subunit"/>
    <property type="evidence" value="ECO:0007669"/>
    <property type="project" value="TreeGrafter"/>
</dbReference>
<dbReference type="GO" id="GO:0070181">
    <property type="term" value="F:small ribosomal subunit rRNA binding"/>
    <property type="evidence" value="ECO:0007669"/>
    <property type="project" value="TreeGrafter"/>
</dbReference>
<name>A0AAW1NSV3_9CHLO</name>
<keyword evidence="4" id="KW-0689">Ribosomal protein</keyword>
<feature type="compositionally biased region" description="Low complexity" evidence="7">
    <location>
        <begin position="149"/>
        <end position="166"/>
    </location>
</feature>